<protein>
    <submittedName>
        <fullName evidence="5">Glycotransferase</fullName>
    </submittedName>
</protein>
<evidence type="ECO:0000256" key="4">
    <source>
        <dbReference type="SAM" id="Phobius"/>
    </source>
</evidence>
<name>A0A084CPL2_9GAMM</name>
<reference evidence="5 6" key="1">
    <citation type="submission" date="2014-03" db="EMBL/GenBank/DDBJ databases">
        <title>Selection and divergence in the genomes of co-occurring obligate luminous symbionts with specific hosts.</title>
        <authorList>
            <person name="Hendry T.A."/>
            <person name="de Wet J.R."/>
            <person name="Dunlap P.V."/>
        </authorList>
    </citation>
    <scope>NUCLEOTIDE SEQUENCE [LARGE SCALE GENOMIC DNA]</scope>
    <source>
        <strain evidence="5 6">Ppalp.1</strain>
    </source>
</reference>
<sequence length="395" mass="45052">MIEVILINTWIISVLLIVYHHVGYPWLLRLYSKYHPPIQITNTLRGYKISYKDKVRPSITIIVPAYNESCWIADKIRNLAVLDYPKKQLKIIILCDGCQDNTVDIAQDTIQEAICCDTHFEIISFEKNRGKTTLINKIMPSISSDITALSDVSALISIDSLLIAEQNFYDKKVGVVSGSYSLLDDDHKGALQYWQYQNQIKQNEANLCSVLGAHGALYLFRTHLFKPFPPNAINDDFILPMEIVRNGYRANYETGIRAIELEATSRIEDFKRRIRISAGNMQQVIQFLNLLNPQNKAIAFAFFSGKGLRLAIPYLMIFCLIASAALIEHPLFLVILITQIALYGIILLSFLFPYVFHHKIFQLATYFIVGHCANFIGGLRYLLGLESGQWTRINH</sequence>
<keyword evidence="4" id="KW-0812">Transmembrane</keyword>
<comment type="caution">
    <text evidence="5">The sequence shown here is derived from an EMBL/GenBank/DDBJ whole genome shotgun (WGS) entry which is preliminary data.</text>
</comment>
<keyword evidence="3 5" id="KW-0808">Transferase</keyword>
<dbReference type="InterPro" id="IPR029044">
    <property type="entry name" value="Nucleotide-diphossugar_trans"/>
</dbReference>
<dbReference type="SUPFAM" id="SSF53448">
    <property type="entry name" value="Nucleotide-diphospho-sugar transferases"/>
    <property type="match status" value="1"/>
</dbReference>
<dbReference type="RefSeq" id="WP_034412942.1">
    <property type="nucleotide sequence ID" value="NZ_JGVK01000001.1"/>
</dbReference>
<dbReference type="PANTHER" id="PTHR43630:SF1">
    <property type="entry name" value="POLY-BETA-1,6-N-ACETYL-D-GLUCOSAMINE SYNTHASE"/>
    <property type="match status" value="1"/>
</dbReference>
<keyword evidence="4" id="KW-1133">Transmembrane helix</keyword>
<dbReference type="OrthoDB" id="9766971at2"/>
<keyword evidence="2" id="KW-0328">Glycosyltransferase</keyword>
<evidence type="ECO:0000256" key="3">
    <source>
        <dbReference type="ARBA" id="ARBA00022679"/>
    </source>
</evidence>
<evidence type="ECO:0000313" key="5">
    <source>
        <dbReference type="EMBL" id="KEY91741.1"/>
    </source>
</evidence>
<evidence type="ECO:0000256" key="2">
    <source>
        <dbReference type="ARBA" id="ARBA00022676"/>
    </source>
</evidence>
<organism evidence="5 6">
    <name type="scientific">Candidatus Photodesmus blepharonis</name>
    <dbReference type="NCBI Taxonomy" id="1179155"/>
    <lineage>
        <taxon>Bacteria</taxon>
        <taxon>Pseudomonadati</taxon>
        <taxon>Pseudomonadota</taxon>
        <taxon>Gammaproteobacteria</taxon>
        <taxon>Vibrionales</taxon>
        <taxon>Vibrionaceae</taxon>
        <taxon>Candidatus Photodesmus</taxon>
    </lineage>
</organism>
<dbReference type="Pfam" id="PF13641">
    <property type="entry name" value="Glyco_tranf_2_3"/>
    <property type="match status" value="1"/>
</dbReference>
<feature type="transmembrane region" description="Helical" evidence="4">
    <location>
        <begin position="310"/>
        <end position="327"/>
    </location>
</feature>
<dbReference type="eggNOG" id="COG1215">
    <property type="taxonomic scope" value="Bacteria"/>
</dbReference>
<dbReference type="Proteomes" id="UP000053784">
    <property type="component" value="Unassembled WGS sequence"/>
</dbReference>
<feature type="transmembrane region" description="Helical" evidence="4">
    <location>
        <begin position="363"/>
        <end position="383"/>
    </location>
</feature>
<keyword evidence="4" id="KW-0472">Membrane</keyword>
<dbReference type="GO" id="GO:0016757">
    <property type="term" value="F:glycosyltransferase activity"/>
    <property type="evidence" value="ECO:0007669"/>
    <property type="project" value="UniProtKB-KW"/>
</dbReference>
<gene>
    <name evidence="5" type="ORF">CF67_01082</name>
</gene>
<dbReference type="PANTHER" id="PTHR43630">
    <property type="entry name" value="POLY-BETA-1,6-N-ACETYL-D-GLUCOSAMINE SYNTHASE"/>
    <property type="match status" value="1"/>
</dbReference>
<dbReference type="AlphaFoldDB" id="A0A084CPL2"/>
<dbReference type="CDD" id="cd06439">
    <property type="entry name" value="CESA_like_1"/>
    <property type="match status" value="1"/>
</dbReference>
<comment type="similarity">
    <text evidence="1">Belongs to the glycosyltransferase 2 family.</text>
</comment>
<dbReference type="STRING" id="1179155.CF67_01082"/>
<accession>A0A084CPL2</accession>
<feature type="transmembrane region" description="Helical" evidence="4">
    <location>
        <begin position="333"/>
        <end position="356"/>
    </location>
</feature>
<proteinExistence type="inferred from homology"/>
<keyword evidence="6" id="KW-1185">Reference proteome</keyword>
<dbReference type="Gene3D" id="3.90.550.10">
    <property type="entry name" value="Spore Coat Polysaccharide Biosynthesis Protein SpsA, Chain A"/>
    <property type="match status" value="1"/>
</dbReference>
<evidence type="ECO:0000256" key="1">
    <source>
        <dbReference type="ARBA" id="ARBA00006739"/>
    </source>
</evidence>
<feature type="transmembrane region" description="Helical" evidence="4">
    <location>
        <begin position="6"/>
        <end position="27"/>
    </location>
</feature>
<evidence type="ECO:0000313" key="6">
    <source>
        <dbReference type="Proteomes" id="UP000053784"/>
    </source>
</evidence>
<dbReference type="EMBL" id="JGVK01000001">
    <property type="protein sequence ID" value="KEY91741.1"/>
    <property type="molecule type" value="Genomic_DNA"/>
</dbReference>